<feature type="compositionally biased region" description="Basic and acidic residues" evidence="1">
    <location>
        <begin position="184"/>
        <end position="204"/>
    </location>
</feature>
<dbReference type="Proteomes" id="UP000717696">
    <property type="component" value="Unassembled WGS sequence"/>
</dbReference>
<sequence>MAAAAAEAVQKGRQRRLSCSIEFKRREKTTRKPQLPADCLRVLSTDDDDTLLRARPPSFLDEVQSTKYLSDIPVRRLCLRHLHSGFASRKYSGTCTHQLPSTPTTPSILNAIHRTPSRVAWDPPPSTAHAARPSHSPSHPSHPGNQKGPPSQACPANHPRLRGPIPLSSRPGPRPAPAHGQLHQLRDPDPSVADRPRATEDRPRSLRTIGVHWEPPRTSREAGGYHKADPVIHLTHSLPLRPLKAAPLLGV</sequence>
<protein>
    <submittedName>
        <fullName evidence="2">Uncharacterized protein</fullName>
    </submittedName>
</protein>
<feature type="compositionally biased region" description="Basic and acidic residues" evidence="1">
    <location>
        <begin position="214"/>
        <end position="224"/>
    </location>
</feature>
<feature type="region of interest" description="Disordered" evidence="1">
    <location>
        <begin position="117"/>
        <end position="224"/>
    </location>
</feature>
<dbReference type="AlphaFoldDB" id="A0A9P9EKU2"/>
<proteinExistence type="predicted"/>
<reference evidence="2" key="1">
    <citation type="journal article" date="2021" name="Nat. Commun.">
        <title>Genetic determinants of endophytism in the Arabidopsis root mycobiome.</title>
        <authorList>
            <person name="Mesny F."/>
            <person name="Miyauchi S."/>
            <person name="Thiergart T."/>
            <person name="Pickel B."/>
            <person name="Atanasova L."/>
            <person name="Karlsson M."/>
            <person name="Huettel B."/>
            <person name="Barry K.W."/>
            <person name="Haridas S."/>
            <person name="Chen C."/>
            <person name="Bauer D."/>
            <person name="Andreopoulos W."/>
            <person name="Pangilinan J."/>
            <person name="LaButti K."/>
            <person name="Riley R."/>
            <person name="Lipzen A."/>
            <person name="Clum A."/>
            <person name="Drula E."/>
            <person name="Henrissat B."/>
            <person name="Kohler A."/>
            <person name="Grigoriev I.V."/>
            <person name="Martin F.M."/>
            <person name="Hacquard S."/>
        </authorList>
    </citation>
    <scope>NUCLEOTIDE SEQUENCE</scope>
    <source>
        <strain evidence="2">MPI-CAGE-AT-0021</strain>
    </source>
</reference>
<evidence type="ECO:0000313" key="2">
    <source>
        <dbReference type="EMBL" id="KAH7141339.1"/>
    </source>
</evidence>
<organism evidence="2 3">
    <name type="scientific">Dactylonectria estremocensis</name>
    <dbReference type="NCBI Taxonomy" id="1079267"/>
    <lineage>
        <taxon>Eukaryota</taxon>
        <taxon>Fungi</taxon>
        <taxon>Dikarya</taxon>
        <taxon>Ascomycota</taxon>
        <taxon>Pezizomycotina</taxon>
        <taxon>Sordariomycetes</taxon>
        <taxon>Hypocreomycetidae</taxon>
        <taxon>Hypocreales</taxon>
        <taxon>Nectriaceae</taxon>
        <taxon>Dactylonectria</taxon>
    </lineage>
</organism>
<feature type="compositionally biased region" description="Low complexity" evidence="1">
    <location>
        <begin position="127"/>
        <end position="143"/>
    </location>
</feature>
<gene>
    <name evidence="2" type="ORF">B0J13DRAFT_526581</name>
</gene>
<evidence type="ECO:0000256" key="1">
    <source>
        <dbReference type="SAM" id="MobiDB-lite"/>
    </source>
</evidence>
<keyword evidence="3" id="KW-1185">Reference proteome</keyword>
<comment type="caution">
    <text evidence="2">The sequence shown here is derived from an EMBL/GenBank/DDBJ whole genome shotgun (WGS) entry which is preliminary data.</text>
</comment>
<evidence type="ECO:0000313" key="3">
    <source>
        <dbReference type="Proteomes" id="UP000717696"/>
    </source>
</evidence>
<dbReference type="EMBL" id="JAGMUU010000012">
    <property type="protein sequence ID" value="KAH7141339.1"/>
    <property type="molecule type" value="Genomic_DNA"/>
</dbReference>
<name>A0A9P9EKU2_9HYPO</name>
<accession>A0A9P9EKU2</accession>